<dbReference type="PANTHER" id="PTHR47947:SF26">
    <property type="entry name" value="CYTOCHROME P450"/>
    <property type="match status" value="1"/>
</dbReference>
<dbReference type="FunFam" id="1.10.630.10:FF:000026">
    <property type="entry name" value="Cytochrome P450 82C4"/>
    <property type="match status" value="1"/>
</dbReference>
<keyword evidence="8 12" id="KW-0560">Oxidoreductase</keyword>
<dbReference type="GO" id="GO:0016705">
    <property type="term" value="F:oxidoreductase activity, acting on paired donors, with incorporation or reduction of molecular oxygen"/>
    <property type="evidence" value="ECO:0007669"/>
    <property type="project" value="InterPro"/>
</dbReference>
<feature type="binding site" description="axial binding residue" evidence="11">
    <location>
        <position position="500"/>
    </location>
    <ligand>
        <name>heme</name>
        <dbReference type="ChEBI" id="CHEBI:30413"/>
    </ligand>
    <ligandPart>
        <name>Fe</name>
        <dbReference type="ChEBI" id="CHEBI:18248"/>
    </ligandPart>
</feature>
<dbReference type="Gene3D" id="1.10.630.10">
    <property type="entry name" value="Cytochrome P450"/>
    <property type="match status" value="1"/>
</dbReference>
<dbReference type="InterPro" id="IPR036396">
    <property type="entry name" value="Cyt_P450_sf"/>
</dbReference>
<comment type="pathway">
    <text evidence="3">Alkaloid biosynthesis.</text>
</comment>
<dbReference type="GO" id="GO:0004497">
    <property type="term" value="F:monooxygenase activity"/>
    <property type="evidence" value="ECO:0007669"/>
    <property type="project" value="UniProtKB-KW"/>
</dbReference>
<evidence type="ECO:0000256" key="5">
    <source>
        <dbReference type="ARBA" id="ARBA00022692"/>
    </source>
</evidence>
<keyword evidence="6 11" id="KW-0479">Metal-binding</keyword>
<evidence type="ECO:0000256" key="1">
    <source>
        <dbReference type="ARBA" id="ARBA00001971"/>
    </source>
</evidence>
<dbReference type="Pfam" id="PF00067">
    <property type="entry name" value="p450"/>
    <property type="match status" value="1"/>
</dbReference>
<dbReference type="AlphaFoldDB" id="A0A5B7LJS8"/>
<proteinExistence type="inferred from homology"/>
<dbReference type="GO" id="GO:0005506">
    <property type="term" value="F:iron ion binding"/>
    <property type="evidence" value="ECO:0007669"/>
    <property type="project" value="InterPro"/>
</dbReference>
<evidence type="ECO:0000256" key="7">
    <source>
        <dbReference type="ARBA" id="ARBA00022989"/>
    </source>
</evidence>
<keyword evidence="9 11" id="KW-0408">Iron</keyword>
<evidence type="ECO:0000313" key="14">
    <source>
        <dbReference type="EMBL" id="QBG82621.1"/>
    </source>
</evidence>
<dbReference type="GO" id="GO:0033075">
    <property type="term" value="P:isoquinoline alkaloid biosynthetic process"/>
    <property type="evidence" value="ECO:0007669"/>
    <property type="project" value="UniProtKB-ARBA"/>
</dbReference>
<keyword evidence="5 13" id="KW-0812">Transmembrane</keyword>
<dbReference type="CDD" id="cd20654">
    <property type="entry name" value="CYP82"/>
    <property type="match status" value="1"/>
</dbReference>
<keyword evidence="7 13" id="KW-1133">Transmembrane helix</keyword>
<dbReference type="PRINTS" id="PR00385">
    <property type="entry name" value="P450"/>
</dbReference>
<dbReference type="SMR" id="A0A5B7LJS8"/>
<dbReference type="InterPro" id="IPR001128">
    <property type="entry name" value="Cyt_P450"/>
</dbReference>
<comment type="subcellular location">
    <subcellularLocation>
        <location evidence="2">Membrane</location>
        <topology evidence="2">Single-pass membrane protein</topology>
    </subcellularLocation>
</comment>
<protein>
    <submittedName>
        <fullName evidence="14">CYP82Y1</fullName>
    </submittedName>
</protein>
<comment type="similarity">
    <text evidence="12">Belongs to the cytochrome P450 family.</text>
</comment>
<comment type="cofactor">
    <cofactor evidence="1 11">
        <name>heme</name>
        <dbReference type="ChEBI" id="CHEBI:30413"/>
    </cofactor>
</comment>
<evidence type="ECO:0000256" key="10">
    <source>
        <dbReference type="ARBA" id="ARBA00023136"/>
    </source>
</evidence>
<dbReference type="GO" id="GO:0020037">
    <property type="term" value="F:heme binding"/>
    <property type="evidence" value="ECO:0007669"/>
    <property type="project" value="InterPro"/>
</dbReference>
<sequence length="556" mass="62859">MAYLMIKKSIYLFFDQPTAVGTLILAFLLTLSPVIIYYEQKKRGLRRNRTAITTTPLPEASGAWPVIGHLLLFMNENDLNHVTLGHMADKYGPIFSLRFGSHRTLVVSSWEMVKECFTGTNDKLFSNRPSSLAVKLMFYDTESYGFAPYGKYWRELRKISTHKLLSNQQLEKFKHLRISEVDNSFKKLHELCSNNKQGGDTTYVASLVRMDDWFAYLTFNVIGRIVSGFQSNAVAGATNSQEKYKLAIDEVSNLMATFAVSDVVPRLGWIDRLTGLTGKMKNCGKKLDAVVGDAVEDHRQKKLKISRNNTGALTEHEEEDFIDVCLSIMEQSQIPGNHPEISVKSIALDMLSGGSDTTKLIMTWTLSLLLNHPDILDKAKEEVDTYFGKKKISDNTPVVDAADVPNLVYIQAIIKESMRLYPASTLMERMTSDDCDVGGFHVPAGTRLWVNVWKMQRDPRVWKDPLVFLPERFLSNDKGMVDVKGQNYELIPFGTGRRICPGASFALEVLHLVLTRLILEFEMKAPEGKIDMRARPGFFHNKVVPLDVQLTPRTLD</sequence>
<evidence type="ECO:0000256" key="8">
    <source>
        <dbReference type="ARBA" id="ARBA00023002"/>
    </source>
</evidence>
<dbReference type="PROSITE" id="PS00086">
    <property type="entry name" value="CYTOCHROME_P450"/>
    <property type="match status" value="1"/>
</dbReference>
<dbReference type="SUPFAM" id="SSF48264">
    <property type="entry name" value="Cytochrome P450"/>
    <property type="match status" value="1"/>
</dbReference>
<dbReference type="PRINTS" id="PR00463">
    <property type="entry name" value="EP450I"/>
</dbReference>
<evidence type="ECO:0000256" key="4">
    <source>
        <dbReference type="ARBA" id="ARBA00022617"/>
    </source>
</evidence>
<dbReference type="GO" id="GO:0016020">
    <property type="term" value="C:membrane"/>
    <property type="evidence" value="ECO:0007669"/>
    <property type="project" value="UniProtKB-SubCell"/>
</dbReference>
<organism evidence="14">
    <name type="scientific">Papaver somniferum</name>
    <name type="common">Opium poppy</name>
    <dbReference type="NCBI Taxonomy" id="3469"/>
    <lineage>
        <taxon>Eukaryota</taxon>
        <taxon>Viridiplantae</taxon>
        <taxon>Streptophyta</taxon>
        <taxon>Embryophyta</taxon>
        <taxon>Tracheophyta</taxon>
        <taxon>Spermatophyta</taxon>
        <taxon>Magnoliopsida</taxon>
        <taxon>Ranunculales</taxon>
        <taxon>Papaveraceae</taxon>
        <taxon>Papaveroideae</taxon>
        <taxon>Papaver</taxon>
    </lineage>
</organism>
<dbReference type="EMBL" id="MH838003">
    <property type="protein sequence ID" value="QBG82621.1"/>
    <property type="molecule type" value="Genomic_DNA"/>
</dbReference>
<keyword evidence="4 11" id="KW-0349">Heme</keyword>
<evidence type="ECO:0000256" key="12">
    <source>
        <dbReference type="RuleBase" id="RU000461"/>
    </source>
</evidence>
<evidence type="ECO:0000256" key="3">
    <source>
        <dbReference type="ARBA" id="ARBA00004913"/>
    </source>
</evidence>
<dbReference type="InterPro" id="IPR050651">
    <property type="entry name" value="Plant_Cytochrome_P450_Monoox"/>
</dbReference>
<evidence type="ECO:0000256" key="9">
    <source>
        <dbReference type="ARBA" id="ARBA00023004"/>
    </source>
</evidence>
<evidence type="ECO:0000256" key="2">
    <source>
        <dbReference type="ARBA" id="ARBA00004167"/>
    </source>
</evidence>
<dbReference type="PANTHER" id="PTHR47947">
    <property type="entry name" value="CYTOCHROME P450 82C3-RELATED"/>
    <property type="match status" value="1"/>
</dbReference>
<reference evidence="14" key="1">
    <citation type="journal article" date="2019" name="Plant Physiol.">
        <title>Purine permease-type benzylisoquinoline alkaloid transporters in opium poppy.</title>
        <authorList>
            <person name="Dastmalchi M."/>
            <person name="Chang L."/>
            <person name="Chen R."/>
            <person name="Yu L."/>
            <person name="Chen X."/>
            <person name="Hagel J."/>
            <person name="Facchini P.J."/>
        </authorList>
    </citation>
    <scope>NUCLEOTIDE SEQUENCE</scope>
</reference>
<keyword evidence="12" id="KW-0503">Monooxygenase</keyword>
<name>A0A5B7LJS8_PAPSO</name>
<dbReference type="InterPro" id="IPR017972">
    <property type="entry name" value="Cyt_P450_CS"/>
</dbReference>
<dbReference type="InterPro" id="IPR002401">
    <property type="entry name" value="Cyt_P450_E_grp-I"/>
</dbReference>
<feature type="transmembrane region" description="Helical" evidence="13">
    <location>
        <begin position="20"/>
        <end position="38"/>
    </location>
</feature>
<evidence type="ECO:0000256" key="13">
    <source>
        <dbReference type="SAM" id="Phobius"/>
    </source>
</evidence>
<evidence type="ECO:0000256" key="6">
    <source>
        <dbReference type="ARBA" id="ARBA00022723"/>
    </source>
</evidence>
<accession>A0A5B7LJS8</accession>
<keyword evidence="10 13" id="KW-0472">Membrane</keyword>
<evidence type="ECO:0000256" key="11">
    <source>
        <dbReference type="PIRSR" id="PIRSR602401-1"/>
    </source>
</evidence>